<dbReference type="GO" id="GO:0005737">
    <property type="term" value="C:cytoplasm"/>
    <property type="evidence" value="ECO:0007669"/>
    <property type="project" value="TreeGrafter"/>
</dbReference>
<evidence type="ECO:0000313" key="2">
    <source>
        <dbReference type="EMBL" id="OQE06774.1"/>
    </source>
</evidence>
<reference evidence="3" key="1">
    <citation type="journal article" date="2017" name="Nat. Microbiol.">
        <title>Global analysis of biosynthetic gene clusters reveals vast potential of secondary metabolite production in Penicillium species.</title>
        <authorList>
            <person name="Nielsen J.C."/>
            <person name="Grijseels S."/>
            <person name="Prigent S."/>
            <person name="Ji B."/>
            <person name="Dainat J."/>
            <person name="Nielsen K.F."/>
            <person name="Frisvad J.C."/>
            <person name="Workman M."/>
            <person name="Nielsen J."/>
        </authorList>
    </citation>
    <scope>NUCLEOTIDE SEQUENCE [LARGE SCALE GENOMIC DNA]</scope>
    <source>
        <strain evidence="3">IBT 29486</strain>
    </source>
</reference>
<evidence type="ECO:0000313" key="3">
    <source>
        <dbReference type="Proteomes" id="UP000191518"/>
    </source>
</evidence>
<dbReference type="InterPro" id="IPR036291">
    <property type="entry name" value="NAD(P)-bd_dom_sf"/>
</dbReference>
<evidence type="ECO:0008006" key="4">
    <source>
        <dbReference type="Google" id="ProtNLM"/>
    </source>
</evidence>
<dbReference type="AlphaFoldDB" id="A0A1V6RZ70"/>
<dbReference type="PANTHER" id="PTHR43544">
    <property type="entry name" value="SHORT-CHAIN DEHYDROGENASE/REDUCTASE"/>
    <property type="match status" value="1"/>
</dbReference>
<dbReference type="EMBL" id="MDYP01000016">
    <property type="protein sequence ID" value="OQE06774.1"/>
    <property type="molecule type" value="Genomic_DNA"/>
</dbReference>
<dbReference type="InterPro" id="IPR051468">
    <property type="entry name" value="Fungal_SecMetab_SDRs"/>
</dbReference>
<evidence type="ECO:0000256" key="1">
    <source>
        <dbReference type="ARBA" id="ARBA00006484"/>
    </source>
</evidence>
<dbReference type="Proteomes" id="UP000191518">
    <property type="component" value="Unassembled WGS sequence"/>
</dbReference>
<comment type="similarity">
    <text evidence="1">Belongs to the short-chain dehydrogenases/reductases (SDR) family.</text>
</comment>
<gene>
    <name evidence="2" type="ORF">PENVUL_c016G00267</name>
</gene>
<comment type="caution">
    <text evidence="2">The sequence shown here is derived from an EMBL/GenBank/DDBJ whole genome shotgun (WGS) entry which is preliminary data.</text>
</comment>
<sequence length="278" mass="30176">MLPAAHGFAIVTPASRGLGFAFAQQLLTRTELPVIATARKNCDELQQRLLSSKGMPTDAKQRLRILQVDVTDESTISAMAETIRQEYPNTPLRLGLTIPGILHAEKSPSKIDSVNALDSFKVNSLGPLLLMKYLSPFVPLKSAPEFQTTEASSAIDSQGPLGLPSHAIYAMMAARVGSISDNASGGWYSYRASKAAVFQLAKTFDLHLQMKSAQRAIAVALHPGTVHTDFTKEYWGTREMLQPADAADKLLEVLVGLSPDAKGGRGRCWDWMGKEILP</sequence>
<dbReference type="Pfam" id="PF00106">
    <property type="entry name" value="adh_short"/>
    <property type="match status" value="1"/>
</dbReference>
<dbReference type="InterPro" id="IPR002347">
    <property type="entry name" value="SDR_fam"/>
</dbReference>
<dbReference type="GO" id="GO:0016491">
    <property type="term" value="F:oxidoreductase activity"/>
    <property type="evidence" value="ECO:0007669"/>
    <property type="project" value="TreeGrafter"/>
</dbReference>
<dbReference type="Gene3D" id="3.40.50.720">
    <property type="entry name" value="NAD(P)-binding Rossmann-like Domain"/>
    <property type="match status" value="1"/>
</dbReference>
<proteinExistence type="inferred from homology"/>
<keyword evidence="3" id="KW-1185">Reference proteome</keyword>
<organism evidence="2 3">
    <name type="scientific">Penicillium vulpinum</name>
    <dbReference type="NCBI Taxonomy" id="29845"/>
    <lineage>
        <taxon>Eukaryota</taxon>
        <taxon>Fungi</taxon>
        <taxon>Dikarya</taxon>
        <taxon>Ascomycota</taxon>
        <taxon>Pezizomycotina</taxon>
        <taxon>Eurotiomycetes</taxon>
        <taxon>Eurotiomycetidae</taxon>
        <taxon>Eurotiales</taxon>
        <taxon>Aspergillaceae</taxon>
        <taxon>Penicillium</taxon>
    </lineage>
</organism>
<dbReference type="OrthoDB" id="5296at2759"/>
<name>A0A1V6RZ70_9EURO</name>
<dbReference type="PANTHER" id="PTHR43544:SF12">
    <property type="entry name" value="NAD(P)-BINDING ROSSMANN-FOLD SUPERFAMILY PROTEIN"/>
    <property type="match status" value="1"/>
</dbReference>
<protein>
    <recommendedName>
        <fullName evidence="4">Short-chain dehydrogenase/reductase SDR</fullName>
    </recommendedName>
</protein>
<dbReference type="PRINTS" id="PR00081">
    <property type="entry name" value="GDHRDH"/>
</dbReference>
<dbReference type="SUPFAM" id="SSF51735">
    <property type="entry name" value="NAD(P)-binding Rossmann-fold domains"/>
    <property type="match status" value="1"/>
</dbReference>
<accession>A0A1V6RZ70</accession>